<name>A0ABT0RLC7_9SPHN</name>
<evidence type="ECO:0000256" key="1">
    <source>
        <dbReference type="SAM" id="MobiDB-lite"/>
    </source>
</evidence>
<dbReference type="Gene3D" id="3.90.1530.10">
    <property type="entry name" value="Conserved hypothetical protein from pyrococcus furiosus pfu- 392566-001, ParB domain"/>
    <property type="match status" value="1"/>
</dbReference>
<dbReference type="InterPro" id="IPR036086">
    <property type="entry name" value="ParB/Sulfiredoxin_sf"/>
</dbReference>
<protein>
    <submittedName>
        <fullName evidence="2">ParB N-terminal domain-containing protein</fullName>
    </submittedName>
</protein>
<sequence length="233" mass="26383">MKALNIDQRFQIRAEGLDAKRVKKYVYDMRRGDGFPAITVASVDGRLYILDGFHRVEAALQAGLPALNAKIAKLSEQAAVREAFKANVDHGLNLNRKDKRNIFRIYLERGDHLGRDGSPKSLRRMASDLHYIVSHATVRNWLKAEGITPAEDPDDAQGPPEPDKRFISPGLDEFEEALAYAEELFLQLDEGEQPEAMYRLLGVADRLANGETRYMEAIYRSNLPLDREKMLDV</sequence>
<evidence type="ECO:0000313" key="2">
    <source>
        <dbReference type="EMBL" id="MCL6683457.1"/>
    </source>
</evidence>
<organism evidence="2 3">
    <name type="scientific">Sphingomonas alba</name>
    <dbReference type="NCBI Taxonomy" id="2908208"/>
    <lineage>
        <taxon>Bacteria</taxon>
        <taxon>Pseudomonadati</taxon>
        <taxon>Pseudomonadota</taxon>
        <taxon>Alphaproteobacteria</taxon>
        <taxon>Sphingomonadales</taxon>
        <taxon>Sphingomonadaceae</taxon>
        <taxon>Sphingomonas</taxon>
    </lineage>
</organism>
<dbReference type="EMBL" id="JAMGBD010000001">
    <property type="protein sequence ID" value="MCL6683457.1"/>
    <property type="molecule type" value="Genomic_DNA"/>
</dbReference>
<comment type="caution">
    <text evidence="2">The sequence shown here is derived from an EMBL/GenBank/DDBJ whole genome shotgun (WGS) entry which is preliminary data.</text>
</comment>
<dbReference type="Proteomes" id="UP001165363">
    <property type="component" value="Unassembled WGS sequence"/>
</dbReference>
<proteinExistence type="predicted"/>
<feature type="region of interest" description="Disordered" evidence="1">
    <location>
        <begin position="148"/>
        <end position="168"/>
    </location>
</feature>
<dbReference type="SUPFAM" id="SSF110849">
    <property type="entry name" value="ParB/Sulfiredoxin"/>
    <property type="match status" value="1"/>
</dbReference>
<evidence type="ECO:0000313" key="3">
    <source>
        <dbReference type="Proteomes" id="UP001165363"/>
    </source>
</evidence>
<accession>A0ABT0RLC7</accession>
<keyword evidence="3" id="KW-1185">Reference proteome</keyword>
<dbReference type="RefSeq" id="WP_249847381.1">
    <property type="nucleotide sequence ID" value="NZ_JAMGBD010000001.1"/>
</dbReference>
<reference evidence="2" key="1">
    <citation type="submission" date="2022-05" db="EMBL/GenBank/DDBJ databases">
        <authorList>
            <person name="Jo J.-H."/>
            <person name="Im W.-T."/>
        </authorList>
    </citation>
    <scope>NUCLEOTIDE SEQUENCE</scope>
    <source>
        <strain evidence="2">SE158</strain>
    </source>
</reference>
<gene>
    <name evidence="2" type="ORF">LZ536_06010</name>
</gene>
<dbReference type="CDD" id="cd16387">
    <property type="entry name" value="ParB_N_Srx"/>
    <property type="match status" value="1"/>
</dbReference>